<evidence type="ECO:0000256" key="9">
    <source>
        <dbReference type="SAM" id="MobiDB-lite"/>
    </source>
</evidence>
<evidence type="ECO:0000256" key="4">
    <source>
        <dbReference type="ARBA" id="ARBA00022723"/>
    </source>
</evidence>
<feature type="domain" description="Peptidase M16 C-terminal" evidence="12">
    <location>
        <begin position="1134"/>
        <end position="1323"/>
    </location>
</feature>
<dbReference type="GO" id="GO:0046872">
    <property type="term" value="F:metal ion binding"/>
    <property type="evidence" value="ECO:0007669"/>
    <property type="project" value="UniProtKB-KW"/>
</dbReference>
<dbReference type="PANTHER" id="PTHR11851">
    <property type="entry name" value="METALLOPROTEASE"/>
    <property type="match status" value="1"/>
</dbReference>
<comment type="caution">
    <text evidence="13">The sequence shown here is derived from an EMBL/GenBank/DDBJ whole genome shotgun (WGS) entry which is preliminary data.</text>
</comment>
<evidence type="ECO:0000313" key="13">
    <source>
        <dbReference type="EMBL" id="KAF4688797.1"/>
    </source>
</evidence>
<evidence type="ECO:0000313" key="14">
    <source>
        <dbReference type="Proteomes" id="UP000541610"/>
    </source>
</evidence>
<protein>
    <submittedName>
        <fullName evidence="13">Mitochondrial processing peptidase beta subunit</fullName>
    </submittedName>
</protein>
<sequence length="1408" mass="159487">MPTSCTAITTTRPATPSLRHTTPFEIIPEFTLTPRRLQLAGVGLGLLGVLLAIITVVPSLVWLCLLISTVGAIVLVMGVWLEVSESGRSGSMVMSNTVREILTEKTLLEILEVVLKRSTMGFMMAGLLSLKFFDLNELERARFLAGCSPRIRHLLTTRGLASLLPSWVRSFLPKETPRRRALPNSSSGQQQATSRDEDSVHLALACIKRHPRSLSPRLRLEVSALCRQTLHGDAPLHHPPVTKPAQALAWLAWDKCRGLSKQEARARMIDILMRFDEDFANLSYQRYRLHGGRPTNSSLVEVDRFGKPKIFPIVASIVERYLRRYVSESWAPWCRRRLIVIVTVLLLCSLLLRTSPRVRRLYDRAPKAVLLFSSALIYLLSVQHGVPGWAFAMCPDFALRMIYGGSRGPRGSSGGWQKIFDVFVNEALPFVREDEDEGDDDNSTGPNSRRMRSVLSPARGEDARLLQDMRKMIPNLFHGERADFGKVEEMTARFKRHWRSYDDVNLVVEGFRTLARLHAGHRPMDGALAKDLLLFIRRNLDRVEDLGSIMYALSICVNRNKVLNCDVDQVELIKIRDELIGRIIRRMRGRTAHMLVTERVQLLNALAKLENTEYQPLFHELMRTVLESYQSCIGNDLAMANCNFYNSSVYVITAAAKAGLVPYLALSHLLNGLGELSSCGYSFERWPDLFGKTASIFEPHLMLESTSLVPPAAIMRMLKGLTLATISGQLEDSERVKEVVTKALGNLAETVAEHEALAWDSHSVPDLAFVMAHFQLSNDSLIELVTAYCTDKAMVDWPVVHLVTTLKYGTRLPPSDAVEAWLDRILSHTLYSCRYCDPPTLTTLIECLVHLYQQEDLLPTLKRDDRCRRISLACSRELVRWMQYFTAPDALRCLAMLRTLERRLPDLTLQEWLEPTIREFIRQGKTRKCFMLAGRVRLRPSGLWSRPLAQSKRTYYWGSTITNEMHNVAPTQVTRLANGMRVATQFSYTDSATVGLWIDAGARYETKESNGTAHFLERVLYKGTKNRTRNQLETEVENIGANLNSYTGREQTAFYAKTTKDGIFPCIDILADSILNPSLDADEIEKERIRITQDLQAVNQSYEELLYDKVHTACYRDCSLGQTVIGPEENVATIKRDHMINYLYNNFTADRMVLVAVGPVDHGEIVKEAEKKFANIRPTAGPRMLEEKPYFCASELVYRNDDMGPTAHIAIAYEGVPWRSPDHITFMLMNSILGSYDKKNEGLVPGLQSANRITQTGATRMDVGCFDYYTGFNISYKDTGLFGFYIATDEVAVEHAVGDLMFGVTSFSYSLTEEEVMKAKRELKTNFFSGLDNTTGVAEDIGRQILAYGRRLSPAEFVERLDQIDSQEVQRVAWNRLHDAEITMTGVGPLHGLLQLWDLRRQTWWWRY</sequence>
<dbReference type="InterPro" id="IPR011765">
    <property type="entry name" value="Pept_M16_N"/>
</dbReference>
<name>A0A7J6NYY5_PEROL</name>
<evidence type="ECO:0000256" key="7">
    <source>
        <dbReference type="ARBA" id="ARBA00023049"/>
    </source>
</evidence>
<dbReference type="SUPFAM" id="SSF63411">
    <property type="entry name" value="LuxS/MPP-like metallohydrolase"/>
    <property type="match status" value="2"/>
</dbReference>
<dbReference type="Gene3D" id="1.20.80.10">
    <property type="match status" value="1"/>
</dbReference>
<organism evidence="13 14">
    <name type="scientific">Perkinsus olseni</name>
    <name type="common">Perkinsus atlanticus</name>
    <dbReference type="NCBI Taxonomy" id="32597"/>
    <lineage>
        <taxon>Eukaryota</taxon>
        <taxon>Sar</taxon>
        <taxon>Alveolata</taxon>
        <taxon>Perkinsozoa</taxon>
        <taxon>Perkinsea</taxon>
        <taxon>Perkinsida</taxon>
        <taxon>Perkinsidae</taxon>
        <taxon>Perkinsus</taxon>
    </lineage>
</organism>
<dbReference type="InterPro" id="IPR011249">
    <property type="entry name" value="Metalloenz_LuxS/M16"/>
</dbReference>
<dbReference type="SUPFAM" id="SSF47027">
    <property type="entry name" value="Acyl-CoA binding protein"/>
    <property type="match status" value="1"/>
</dbReference>
<evidence type="ECO:0000256" key="8">
    <source>
        <dbReference type="ARBA" id="ARBA00023128"/>
    </source>
</evidence>
<keyword evidence="5" id="KW-0378">Hydrolase</keyword>
<evidence type="ECO:0000256" key="2">
    <source>
        <dbReference type="ARBA" id="ARBA00004173"/>
    </source>
</evidence>
<evidence type="ECO:0000256" key="1">
    <source>
        <dbReference type="ARBA" id="ARBA00001947"/>
    </source>
</evidence>
<evidence type="ECO:0000256" key="6">
    <source>
        <dbReference type="ARBA" id="ARBA00022833"/>
    </source>
</evidence>
<dbReference type="InterPro" id="IPR050361">
    <property type="entry name" value="MPP/UQCRC_Complex"/>
</dbReference>
<keyword evidence="10" id="KW-0472">Membrane</keyword>
<keyword evidence="3" id="KW-0645">Protease</keyword>
<feature type="transmembrane region" description="Helical" evidence="10">
    <location>
        <begin position="37"/>
        <end position="54"/>
    </location>
</feature>
<keyword evidence="6" id="KW-0862">Zinc</keyword>
<dbReference type="InterPro" id="IPR014352">
    <property type="entry name" value="FERM/acyl-CoA-bd_prot_sf"/>
</dbReference>
<dbReference type="GO" id="GO:0005739">
    <property type="term" value="C:mitochondrion"/>
    <property type="evidence" value="ECO:0007669"/>
    <property type="project" value="UniProtKB-SubCell"/>
</dbReference>
<evidence type="ECO:0000259" key="12">
    <source>
        <dbReference type="Pfam" id="PF05193"/>
    </source>
</evidence>
<proteinExistence type="predicted"/>
<dbReference type="FunFam" id="3.30.830.10:FF:000008">
    <property type="entry name" value="Mitochondrial-processing peptidase subunit beta"/>
    <property type="match status" value="1"/>
</dbReference>
<dbReference type="GO" id="GO:0006508">
    <property type="term" value="P:proteolysis"/>
    <property type="evidence" value="ECO:0007669"/>
    <property type="project" value="UniProtKB-KW"/>
</dbReference>
<feature type="transmembrane region" description="Helical" evidence="10">
    <location>
        <begin position="60"/>
        <end position="81"/>
    </location>
</feature>
<gene>
    <name evidence="13" type="primary">UQCRC1_1</name>
    <name evidence="13" type="ORF">FOZ60_002386</name>
</gene>
<dbReference type="PANTHER" id="PTHR11851:SF149">
    <property type="entry name" value="GH01077P"/>
    <property type="match status" value="1"/>
</dbReference>
<dbReference type="Proteomes" id="UP000541610">
    <property type="component" value="Unassembled WGS sequence"/>
</dbReference>
<dbReference type="Gene3D" id="3.30.830.10">
    <property type="entry name" value="Metalloenzyme, LuxS/M16 peptidase-like"/>
    <property type="match status" value="2"/>
</dbReference>
<feature type="domain" description="Peptidase M16 N-terminal" evidence="11">
    <location>
        <begin position="981"/>
        <end position="1128"/>
    </location>
</feature>
<keyword evidence="10" id="KW-1133">Transmembrane helix</keyword>
<dbReference type="InterPro" id="IPR035984">
    <property type="entry name" value="Acyl-CoA-binding_sf"/>
</dbReference>
<evidence type="ECO:0000256" key="3">
    <source>
        <dbReference type="ARBA" id="ARBA00022670"/>
    </source>
</evidence>
<reference evidence="13 14" key="1">
    <citation type="submission" date="2020-04" db="EMBL/GenBank/DDBJ databases">
        <title>Perkinsus olseni comparative genomics.</title>
        <authorList>
            <person name="Bogema D.R."/>
        </authorList>
    </citation>
    <scope>NUCLEOTIDE SEQUENCE [LARGE SCALE GENOMIC DNA]</scope>
    <source>
        <strain evidence="13">00978-12</strain>
    </source>
</reference>
<dbReference type="EMBL" id="JABANP010000141">
    <property type="protein sequence ID" value="KAF4688797.1"/>
    <property type="molecule type" value="Genomic_DNA"/>
</dbReference>
<comment type="subcellular location">
    <subcellularLocation>
        <location evidence="2">Mitochondrion</location>
    </subcellularLocation>
</comment>
<keyword evidence="7" id="KW-0482">Metalloprotease</keyword>
<dbReference type="InterPro" id="IPR007863">
    <property type="entry name" value="Peptidase_M16_C"/>
</dbReference>
<dbReference type="GO" id="GO:0000062">
    <property type="term" value="F:fatty-acyl-CoA binding"/>
    <property type="evidence" value="ECO:0007669"/>
    <property type="project" value="InterPro"/>
</dbReference>
<evidence type="ECO:0000259" key="11">
    <source>
        <dbReference type="Pfam" id="PF00675"/>
    </source>
</evidence>
<dbReference type="OrthoDB" id="10251424at2759"/>
<evidence type="ECO:0000256" key="10">
    <source>
        <dbReference type="SAM" id="Phobius"/>
    </source>
</evidence>
<evidence type="ECO:0000256" key="5">
    <source>
        <dbReference type="ARBA" id="ARBA00022801"/>
    </source>
</evidence>
<comment type="cofactor">
    <cofactor evidence="1">
        <name>Zn(2+)</name>
        <dbReference type="ChEBI" id="CHEBI:29105"/>
    </cofactor>
</comment>
<feature type="region of interest" description="Disordered" evidence="9">
    <location>
        <begin position="434"/>
        <end position="454"/>
    </location>
</feature>
<dbReference type="GO" id="GO:0008237">
    <property type="term" value="F:metallopeptidase activity"/>
    <property type="evidence" value="ECO:0007669"/>
    <property type="project" value="UniProtKB-KW"/>
</dbReference>
<accession>A0A7J6NYY5</accession>
<keyword evidence="10" id="KW-0812">Transmembrane</keyword>
<dbReference type="Pfam" id="PF05193">
    <property type="entry name" value="Peptidase_M16_C"/>
    <property type="match status" value="1"/>
</dbReference>
<keyword evidence="4" id="KW-0479">Metal-binding</keyword>
<keyword evidence="8" id="KW-0496">Mitochondrion</keyword>
<dbReference type="Pfam" id="PF00675">
    <property type="entry name" value="Peptidase_M16"/>
    <property type="match status" value="1"/>
</dbReference>
<feature type="transmembrane region" description="Helical" evidence="10">
    <location>
        <begin position="368"/>
        <end position="392"/>
    </location>
</feature>